<evidence type="ECO:0000256" key="1">
    <source>
        <dbReference type="ARBA" id="ARBA00009176"/>
    </source>
</evidence>
<feature type="region of interest" description="Disordered" evidence="2">
    <location>
        <begin position="22"/>
        <end position="47"/>
    </location>
</feature>
<keyword evidence="3" id="KW-0732">Signal</keyword>
<dbReference type="PANTHER" id="PTHR46692:SF1">
    <property type="entry name" value="NUCLEOSIDE HYDROLASE 3-RELATED"/>
    <property type="match status" value="1"/>
</dbReference>
<evidence type="ECO:0000313" key="5">
    <source>
        <dbReference type="EMBL" id="KAJ3048485.1"/>
    </source>
</evidence>
<comment type="caution">
    <text evidence="5">The sequence shown here is derived from an EMBL/GenBank/DDBJ whole genome shotgun (WGS) entry which is preliminary data.</text>
</comment>
<dbReference type="SUPFAM" id="SSF53590">
    <property type="entry name" value="Nucleoside hydrolase"/>
    <property type="match status" value="1"/>
</dbReference>
<comment type="similarity">
    <text evidence="1">Belongs to the IUNH family.</text>
</comment>
<dbReference type="GO" id="GO:0016799">
    <property type="term" value="F:hydrolase activity, hydrolyzing N-glycosyl compounds"/>
    <property type="evidence" value="ECO:0007669"/>
    <property type="project" value="InterPro"/>
</dbReference>
<dbReference type="Proteomes" id="UP001212841">
    <property type="component" value="Unassembled WGS sequence"/>
</dbReference>
<reference evidence="5" key="1">
    <citation type="submission" date="2020-05" db="EMBL/GenBank/DDBJ databases">
        <title>Phylogenomic resolution of chytrid fungi.</title>
        <authorList>
            <person name="Stajich J.E."/>
            <person name="Amses K."/>
            <person name="Simmons R."/>
            <person name="Seto K."/>
            <person name="Myers J."/>
            <person name="Bonds A."/>
            <person name="Quandt C.A."/>
            <person name="Barry K."/>
            <person name="Liu P."/>
            <person name="Grigoriev I."/>
            <person name="Longcore J.E."/>
            <person name="James T.Y."/>
        </authorList>
    </citation>
    <scope>NUCLEOTIDE SEQUENCE</scope>
    <source>
        <strain evidence="5">JEL0318</strain>
    </source>
</reference>
<dbReference type="Gene3D" id="3.90.245.10">
    <property type="entry name" value="Ribonucleoside hydrolase-like"/>
    <property type="match status" value="1"/>
</dbReference>
<protein>
    <recommendedName>
        <fullName evidence="4">Inosine/uridine-preferring nucleoside hydrolase domain-containing protein</fullName>
    </recommendedName>
</protein>
<feature type="compositionally biased region" description="Polar residues" evidence="2">
    <location>
        <begin position="25"/>
        <end position="36"/>
    </location>
</feature>
<keyword evidence="6" id="KW-1185">Reference proteome</keyword>
<dbReference type="Pfam" id="PF01156">
    <property type="entry name" value="IU_nuc_hydro"/>
    <property type="match status" value="1"/>
</dbReference>
<feature type="signal peptide" evidence="3">
    <location>
        <begin position="1"/>
        <end position="23"/>
    </location>
</feature>
<sequence length="426" mass="46237">MFVKSFLLSVLLASTSFASPAKCRPTSSESAPSTTGGYIKPGSGGSKYQNACPTKNGKYVGPNASKCFPIILDADAETDDLLAAIYTLKTDHADVRGLAVPGIGWAHGSAAANLADFADHLRPGSNIPVSIGAGYNLYEQDLALTLANASDPNPGCKYQKSVPEGFTGRVDSDILFGLQYLVPRTSRKWRDLRKWQSIEDDIKQWIDKAYAETGKKVTYFITGPATDLAQTLRKYPTLTHKIDQVVWMGGALDVPGNLYMVPGNPVGEYNIYIDCVAAKEIFNNAALKVLLVPLDFTNNLVLNAPFMSGLKALAPKSWEANFVHELLAVNRDTWYGGEEVFYQQYTIWDPLAAAVMFGEAGKVTFETSNKIDTVCTGNIEKDGQTIRSKVAGYKGANVKIAKTLETAPGGSVNYPIIKSFFKSLVR</sequence>
<accession>A0AAD5X345</accession>
<organism evidence="5 6">
    <name type="scientific">Rhizophlyctis rosea</name>
    <dbReference type="NCBI Taxonomy" id="64517"/>
    <lineage>
        <taxon>Eukaryota</taxon>
        <taxon>Fungi</taxon>
        <taxon>Fungi incertae sedis</taxon>
        <taxon>Chytridiomycota</taxon>
        <taxon>Chytridiomycota incertae sedis</taxon>
        <taxon>Chytridiomycetes</taxon>
        <taxon>Rhizophlyctidales</taxon>
        <taxon>Rhizophlyctidaceae</taxon>
        <taxon>Rhizophlyctis</taxon>
    </lineage>
</organism>
<dbReference type="PANTHER" id="PTHR46692">
    <property type="entry name" value="INOSINE-URIDINE PREFERRING NUCLEOSIDE HYDROLASE FAMILY PROTEIN"/>
    <property type="match status" value="1"/>
</dbReference>
<dbReference type="AlphaFoldDB" id="A0AAD5X345"/>
<gene>
    <name evidence="5" type="ORF">HK097_010496</name>
</gene>
<feature type="domain" description="Inosine/uridine-preferring nucleoside hydrolase" evidence="4">
    <location>
        <begin position="70"/>
        <end position="405"/>
    </location>
</feature>
<evidence type="ECO:0000256" key="3">
    <source>
        <dbReference type="SAM" id="SignalP"/>
    </source>
</evidence>
<dbReference type="InterPro" id="IPR036452">
    <property type="entry name" value="Ribo_hydro-like"/>
</dbReference>
<evidence type="ECO:0000256" key="2">
    <source>
        <dbReference type="SAM" id="MobiDB-lite"/>
    </source>
</evidence>
<evidence type="ECO:0000313" key="6">
    <source>
        <dbReference type="Proteomes" id="UP001212841"/>
    </source>
</evidence>
<dbReference type="InterPro" id="IPR001910">
    <property type="entry name" value="Inosine/uridine_hydrolase_dom"/>
</dbReference>
<proteinExistence type="inferred from homology"/>
<name>A0AAD5X345_9FUNG</name>
<feature type="chain" id="PRO_5041897345" description="Inosine/uridine-preferring nucleoside hydrolase domain-containing protein" evidence="3">
    <location>
        <begin position="24"/>
        <end position="426"/>
    </location>
</feature>
<dbReference type="EMBL" id="JADGJD010000783">
    <property type="protein sequence ID" value="KAJ3048485.1"/>
    <property type="molecule type" value="Genomic_DNA"/>
</dbReference>
<evidence type="ECO:0000259" key="4">
    <source>
        <dbReference type="Pfam" id="PF01156"/>
    </source>
</evidence>